<gene>
    <name evidence="1" type="ORF">EVAR_80093_1</name>
</gene>
<organism evidence="1 2">
    <name type="scientific">Eumeta variegata</name>
    <name type="common">Bagworm moth</name>
    <name type="synonym">Eumeta japonica</name>
    <dbReference type="NCBI Taxonomy" id="151549"/>
    <lineage>
        <taxon>Eukaryota</taxon>
        <taxon>Metazoa</taxon>
        <taxon>Ecdysozoa</taxon>
        <taxon>Arthropoda</taxon>
        <taxon>Hexapoda</taxon>
        <taxon>Insecta</taxon>
        <taxon>Pterygota</taxon>
        <taxon>Neoptera</taxon>
        <taxon>Endopterygota</taxon>
        <taxon>Lepidoptera</taxon>
        <taxon>Glossata</taxon>
        <taxon>Ditrysia</taxon>
        <taxon>Tineoidea</taxon>
        <taxon>Psychidae</taxon>
        <taxon>Oiketicinae</taxon>
        <taxon>Eumeta</taxon>
    </lineage>
</organism>
<dbReference type="AlphaFoldDB" id="A0A4C1UDN6"/>
<evidence type="ECO:0000313" key="1">
    <source>
        <dbReference type="EMBL" id="GBP24240.1"/>
    </source>
</evidence>
<protein>
    <submittedName>
        <fullName evidence="1">Uncharacterized protein</fullName>
    </submittedName>
</protein>
<accession>A0A4C1UDN6</accession>
<dbReference type="EMBL" id="BGZK01000159">
    <property type="protein sequence ID" value="GBP24240.1"/>
    <property type="molecule type" value="Genomic_DNA"/>
</dbReference>
<sequence>MGTHNPSGAANPQICVLGSIGRQSGREIDASQAERLGRSCLSVACSALSLARSAQAERDNELCFFNFRGSRCGAKGYVTSLTGKPEKSLKNKQFSGTREGGLLENKSPPAFVVCRRTQISRKMLAFIAPPAPPPNVYSFNRVEVNGKIRQGSGLGGDDRSSWRRPEILSPVLPAYQFFDITKIRCYAARNRAEIFAEHLEKQFIPYPTSD</sequence>
<comment type="caution">
    <text evidence="1">The sequence shown here is derived from an EMBL/GenBank/DDBJ whole genome shotgun (WGS) entry which is preliminary data.</text>
</comment>
<proteinExistence type="predicted"/>
<evidence type="ECO:0000313" key="2">
    <source>
        <dbReference type="Proteomes" id="UP000299102"/>
    </source>
</evidence>
<name>A0A4C1UDN6_EUMVA</name>
<keyword evidence="2" id="KW-1185">Reference proteome</keyword>
<dbReference type="Proteomes" id="UP000299102">
    <property type="component" value="Unassembled WGS sequence"/>
</dbReference>
<reference evidence="1 2" key="1">
    <citation type="journal article" date="2019" name="Commun. Biol.">
        <title>The bagworm genome reveals a unique fibroin gene that provides high tensile strength.</title>
        <authorList>
            <person name="Kono N."/>
            <person name="Nakamura H."/>
            <person name="Ohtoshi R."/>
            <person name="Tomita M."/>
            <person name="Numata K."/>
            <person name="Arakawa K."/>
        </authorList>
    </citation>
    <scope>NUCLEOTIDE SEQUENCE [LARGE SCALE GENOMIC DNA]</scope>
</reference>